<evidence type="ECO:0000256" key="1">
    <source>
        <dbReference type="ARBA" id="ARBA00004245"/>
    </source>
</evidence>
<proteinExistence type="inferred from homology"/>
<comment type="subcellular location">
    <subcellularLocation>
        <location evidence="1">Cytoplasm</location>
        <location evidence="1">Cytoskeleton</location>
    </subcellularLocation>
</comment>
<keyword evidence="5" id="KW-0175">Coiled coil</keyword>
<dbReference type="InterPro" id="IPR036961">
    <property type="entry name" value="Kinesin_motor_dom_sf"/>
</dbReference>
<comment type="caution">
    <text evidence="7">Lacks conserved residue(s) required for the propagation of feature annotation.</text>
</comment>
<dbReference type="PROSITE" id="PS50067">
    <property type="entry name" value="KINESIN_MOTOR_2"/>
    <property type="match status" value="1"/>
</dbReference>
<dbReference type="GO" id="GO:0005524">
    <property type="term" value="F:ATP binding"/>
    <property type="evidence" value="ECO:0007669"/>
    <property type="project" value="UniProtKB-KW"/>
</dbReference>
<feature type="domain" description="Kinesin motor" evidence="9">
    <location>
        <begin position="1"/>
        <end position="233"/>
    </location>
</feature>
<sequence>MGLENGQRGLIYNTFCDIFDRLAKLPPNDITYKVKVTFIEVYGNDLYDLFDKNPVKVPIAFPIIEDKNHFMQLRGLTEHIVTNLDQAVQLTQNGISKRVTYSHQLNAYSSRSHAIFNIYLESTTTCQTKLAKLTLIDLAGSERVKRTKSLGKNFREGIYINQSLLALAKVIKLKSSNQNNVHVPYRSSKLTRLLQDTLDGRSKLSFIACIDCRIDNLGESLNTFRYANQMRNIKCDDLKSRAVIVDTAEINRNSQFKHMGKNYDDVLKELSFYKQKYFDLKNMTSIALKQKNLKSSLTLTNY</sequence>
<reference evidence="11" key="1">
    <citation type="submission" date="2025-08" db="UniProtKB">
        <authorList>
            <consortium name="RefSeq"/>
        </authorList>
    </citation>
    <scope>IDENTIFICATION</scope>
    <source>
        <strain evidence="11">Airmid</strain>
    </source>
</reference>
<evidence type="ECO:0000313" key="10">
    <source>
        <dbReference type="Proteomes" id="UP000515146"/>
    </source>
</evidence>
<evidence type="ECO:0000313" key="11">
    <source>
        <dbReference type="RefSeq" id="XP_027193652.1"/>
    </source>
</evidence>
<dbReference type="Proteomes" id="UP000515146">
    <property type="component" value="Unplaced"/>
</dbReference>
<dbReference type="AlphaFoldDB" id="A0A6P6XJS4"/>
<dbReference type="KEGG" id="dpte:113788390"/>
<comment type="similarity">
    <text evidence="7 8">Belongs to the TRAFAC class myosin-kinesin ATPase superfamily. Kinesin family.</text>
</comment>
<keyword evidence="4 8" id="KW-0067">ATP-binding</keyword>
<evidence type="ECO:0000256" key="3">
    <source>
        <dbReference type="ARBA" id="ARBA00022741"/>
    </source>
</evidence>
<dbReference type="OMA" id="NVHETIS"/>
<dbReference type="Pfam" id="PF00225">
    <property type="entry name" value="Kinesin"/>
    <property type="match status" value="1"/>
</dbReference>
<dbReference type="GO" id="GO:0051231">
    <property type="term" value="P:spindle elongation"/>
    <property type="evidence" value="ECO:0007669"/>
    <property type="project" value="TreeGrafter"/>
</dbReference>
<dbReference type="GO" id="GO:0005875">
    <property type="term" value="C:microtubule associated complex"/>
    <property type="evidence" value="ECO:0007669"/>
    <property type="project" value="TreeGrafter"/>
</dbReference>
<keyword evidence="10" id="KW-1185">Reference proteome</keyword>
<evidence type="ECO:0000256" key="2">
    <source>
        <dbReference type="ARBA" id="ARBA00022490"/>
    </source>
</evidence>
<evidence type="ECO:0000256" key="6">
    <source>
        <dbReference type="ARBA" id="ARBA00023212"/>
    </source>
</evidence>
<dbReference type="GO" id="GO:0007052">
    <property type="term" value="P:mitotic spindle organization"/>
    <property type="evidence" value="ECO:0007669"/>
    <property type="project" value="TreeGrafter"/>
</dbReference>
<dbReference type="InterPro" id="IPR001752">
    <property type="entry name" value="Kinesin_motor_dom"/>
</dbReference>
<keyword evidence="8" id="KW-0505">Motor protein</keyword>
<accession>A0A6P6XJS4</accession>
<protein>
    <recommendedName>
        <fullName evidence="8">Kinesin-like protein</fullName>
    </recommendedName>
</protein>
<dbReference type="GO" id="GO:0003777">
    <property type="term" value="F:microtubule motor activity"/>
    <property type="evidence" value="ECO:0007669"/>
    <property type="project" value="InterPro"/>
</dbReference>
<keyword evidence="6" id="KW-0206">Cytoskeleton</keyword>
<evidence type="ECO:0000256" key="7">
    <source>
        <dbReference type="PROSITE-ProRule" id="PRU00283"/>
    </source>
</evidence>
<evidence type="ECO:0000256" key="4">
    <source>
        <dbReference type="ARBA" id="ARBA00022840"/>
    </source>
</evidence>
<dbReference type="GO" id="GO:0008017">
    <property type="term" value="F:microtubule binding"/>
    <property type="evidence" value="ECO:0007669"/>
    <property type="project" value="InterPro"/>
</dbReference>
<dbReference type="GO" id="GO:0005874">
    <property type="term" value="C:microtubule"/>
    <property type="evidence" value="ECO:0007669"/>
    <property type="project" value="UniProtKB-KW"/>
</dbReference>
<dbReference type="InterPro" id="IPR019821">
    <property type="entry name" value="Kinesin_motor_CS"/>
</dbReference>
<name>A0A6P6XJS4_DERPT</name>
<gene>
    <name evidence="11" type="primary">LOC113788390</name>
</gene>
<dbReference type="PANTHER" id="PTHR47969:SF15">
    <property type="entry name" value="CHROMOSOME-ASSOCIATED KINESIN KIF4A-RELATED"/>
    <property type="match status" value="1"/>
</dbReference>
<dbReference type="OrthoDB" id="3176171at2759"/>
<organism evidence="10 11">
    <name type="scientific">Dermatophagoides pteronyssinus</name>
    <name type="common">European house dust mite</name>
    <dbReference type="NCBI Taxonomy" id="6956"/>
    <lineage>
        <taxon>Eukaryota</taxon>
        <taxon>Metazoa</taxon>
        <taxon>Ecdysozoa</taxon>
        <taxon>Arthropoda</taxon>
        <taxon>Chelicerata</taxon>
        <taxon>Arachnida</taxon>
        <taxon>Acari</taxon>
        <taxon>Acariformes</taxon>
        <taxon>Sarcoptiformes</taxon>
        <taxon>Astigmata</taxon>
        <taxon>Psoroptidia</taxon>
        <taxon>Analgoidea</taxon>
        <taxon>Pyroglyphidae</taxon>
        <taxon>Dermatophagoidinae</taxon>
        <taxon>Dermatophagoides</taxon>
    </lineage>
</organism>
<dbReference type="Gene3D" id="3.40.850.10">
    <property type="entry name" value="Kinesin motor domain"/>
    <property type="match status" value="1"/>
</dbReference>
<dbReference type="PRINTS" id="PR00380">
    <property type="entry name" value="KINESINHEAVY"/>
</dbReference>
<dbReference type="InParanoid" id="A0A6P6XJS4"/>
<dbReference type="GO" id="GO:0007018">
    <property type="term" value="P:microtubule-based movement"/>
    <property type="evidence" value="ECO:0007669"/>
    <property type="project" value="InterPro"/>
</dbReference>
<dbReference type="SUPFAM" id="SSF52540">
    <property type="entry name" value="P-loop containing nucleoside triphosphate hydrolases"/>
    <property type="match status" value="1"/>
</dbReference>
<dbReference type="RefSeq" id="XP_027193652.1">
    <property type="nucleotide sequence ID" value="XM_027337851.1"/>
</dbReference>
<keyword evidence="8" id="KW-0493">Microtubule</keyword>
<dbReference type="PROSITE" id="PS00411">
    <property type="entry name" value="KINESIN_MOTOR_1"/>
    <property type="match status" value="1"/>
</dbReference>
<dbReference type="SMART" id="SM00129">
    <property type="entry name" value="KISc"/>
    <property type="match status" value="1"/>
</dbReference>
<evidence type="ECO:0000259" key="9">
    <source>
        <dbReference type="PROSITE" id="PS50067"/>
    </source>
</evidence>
<keyword evidence="2" id="KW-0963">Cytoplasm</keyword>
<dbReference type="InterPro" id="IPR027640">
    <property type="entry name" value="Kinesin-like_fam"/>
</dbReference>
<keyword evidence="3 8" id="KW-0547">Nucleotide-binding</keyword>
<evidence type="ECO:0000256" key="5">
    <source>
        <dbReference type="ARBA" id="ARBA00023054"/>
    </source>
</evidence>
<dbReference type="InterPro" id="IPR027417">
    <property type="entry name" value="P-loop_NTPase"/>
</dbReference>
<evidence type="ECO:0000256" key="8">
    <source>
        <dbReference type="RuleBase" id="RU000394"/>
    </source>
</evidence>
<dbReference type="PANTHER" id="PTHR47969">
    <property type="entry name" value="CHROMOSOME-ASSOCIATED KINESIN KIF4A-RELATED"/>
    <property type="match status" value="1"/>
</dbReference>